<dbReference type="OrthoDB" id="424974at2759"/>
<evidence type="ECO:0000259" key="9">
    <source>
        <dbReference type="Pfam" id="PF01266"/>
    </source>
</evidence>
<comment type="cofactor">
    <cofactor evidence="1">
        <name>FAD</name>
        <dbReference type="ChEBI" id="CHEBI:57692"/>
    </cofactor>
</comment>
<dbReference type="NCBIfam" id="NF008425">
    <property type="entry name" value="PRK11259.1"/>
    <property type="match status" value="1"/>
</dbReference>
<dbReference type="GO" id="GO:0050660">
    <property type="term" value="F:flavin adenine dinucleotide binding"/>
    <property type="evidence" value="ECO:0007669"/>
    <property type="project" value="InterPro"/>
</dbReference>
<dbReference type="Proteomes" id="UP000652761">
    <property type="component" value="Unassembled WGS sequence"/>
</dbReference>
<evidence type="ECO:0000256" key="5">
    <source>
        <dbReference type="ARBA" id="ARBA00022827"/>
    </source>
</evidence>
<organism evidence="10 11">
    <name type="scientific">Colocasia esculenta</name>
    <name type="common">Wild taro</name>
    <name type="synonym">Arum esculentum</name>
    <dbReference type="NCBI Taxonomy" id="4460"/>
    <lineage>
        <taxon>Eukaryota</taxon>
        <taxon>Viridiplantae</taxon>
        <taxon>Streptophyta</taxon>
        <taxon>Embryophyta</taxon>
        <taxon>Tracheophyta</taxon>
        <taxon>Spermatophyta</taxon>
        <taxon>Magnoliopsida</taxon>
        <taxon>Liliopsida</taxon>
        <taxon>Araceae</taxon>
        <taxon>Aroideae</taxon>
        <taxon>Colocasieae</taxon>
        <taxon>Colocasia</taxon>
    </lineage>
</organism>
<keyword evidence="5" id="KW-0274">FAD</keyword>
<comment type="caution">
    <text evidence="10">The sequence shown here is derived from an EMBL/GenBank/DDBJ whole genome shotgun (WGS) entry which is preliminary data.</text>
</comment>
<dbReference type="FunFam" id="3.50.50.60:FF:000189">
    <property type="entry name" value="Monomeric sarcosine oxidase"/>
    <property type="match status" value="1"/>
</dbReference>
<evidence type="ECO:0000256" key="7">
    <source>
        <dbReference type="ARBA" id="ARBA00052742"/>
    </source>
</evidence>
<sequence>MEASGAEVFDVIVVGAGIMGSCAAYHLARRGRSILLLEQFDLLHHRGSSHGESRTIRVTYPEPYYPAMVLESFRLWEEAEAEAGYRVLTRTPHLDVGPAGDRCLRLAVENCRANSVPVRVLAPAEVEEMFSGAFTLPEGWIGVLSECGGVIKPTKAVAMFQALAMRKGATLKDRVEVVEIKKEGANGGIRVATKGGHQFRGRKCVVTAGAWTRKLVEAVAGRVLPIQPLHTTICYWKIRSGHEEAFSPEGGFPTFASYGNPYIYGTPSLEYPGLIKIALHEGYPCDPDRRNWETDLGLQARKVAPWMEQVMPGLVDPVRPAMTQSCMYSMTPDGDFVIDFAGGELGEDVVVAGGFSGHGFKMGPVIGRVVADLVLEGAAPGVELERFRLRRFEEDPKGNAKEFEDQVRSHGPPSRSSL</sequence>
<dbReference type="Pfam" id="PF01266">
    <property type="entry name" value="DAO"/>
    <property type="match status" value="1"/>
</dbReference>
<dbReference type="GO" id="GO:0008115">
    <property type="term" value="F:sarcosine oxidase activity"/>
    <property type="evidence" value="ECO:0007669"/>
    <property type="project" value="UniProtKB-EC"/>
</dbReference>
<evidence type="ECO:0000256" key="4">
    <source>
        <dbReference type="ARBA" id="ARBA00022630"/>
    </source>
</evidence>
<dbReference type="PANTHER" id="PTHR10961">
    <property type="entry name" value="PEROXISOMAL SARCOSINE OXIDASE"/>
    <property type="match status" value="1"/>
</dbReference>
<dbReference type="Gene3D" id="3.30.9.10">
    <property type="entry name" value="D-Amino Acid Oxidase, subunit A, domain 2"/>
    <property type="match status" value="1"/>
</dbReference>
<accession>A0A843TLB4</accession>
<evidence type="ECO:0000256" key="1">
    <source>
        <dbReference type="ARBA" id="ARBA00001974"/>
    </source>
</evidence>
<dbReference type="PANTHER" id="PTHR10961:SF7">
    <property type="entry name" value="FAD DEPENDENT OXIDOREDUCTASE DOMAIN-CONTAINING PROTEIN"/>
    <property type="match status" value="1"/>
</dbReference>
<dbReference type="EMBL" id="NMUH01000061">
    <property type="protein sequence ID" value="MQL70273.1"/>
    <property type="molecule type" value="Genomic_DNA"/>
</dbReference>
<comment type="similarity">
    <text evidence="2">Belongs to the MSOX/MTOX family.</text>
</comment>
<keyword evidence="6" id="KW-0560">Oxidoreductase</keyword>
<name>A0A843TLB4_COLES</name>
<gene>
    <name evidence="10" type="ORF">Taro_002561</name>
</gene>
<dbReference type="AlphaFoldDB" id="A0A843TLB4"/>
<evidence type="ECO:0000256" key="6">
    <source>
        <dbReference type="ARBA" id="ARBA00023002"/>
    </source>
</evidence>
<feature type="region of interest" description="Disordered" evidence="8">
    <location>
        <begin position="398"/>
        <end position="418"/>
    </location>
</feature>
<dbReference type="EC" id="1.5.3.1" evidence="3"/>
<evidence type="ECO:0000313" key="11">
    <source>
        <dbReference type="Proteomes" id="UP000652761"/>
    </source>
</evidence>
<evidence type="ECO:0000256" key="2">
    <source>
        <dbReference type="ARBA" id="ARBA00010989"/>
    </source>
</evidence>
<evidence type="ECO:0000313" key="10">
    <source>
        <dbReference type="EMBL" id="MQL70273.1"/>
    </source>
</evidence>
<keyword evidence="11" id="KW-1185">Reference proteome</keyword>
<protein>
    <recommendedName>
        <fullName evidence="3">sarcosine oxidasee (formaldehyde-forming)</fullName>
        <ecNumber evidence="3">1.5.3.1</ecNumber>
    </recommendedName>
</protein>
<dbReference type="InterPro" id="IPR036188">
    <property type="entry name" value="FAD/NAD-bd_sf"/>
</dbReference>
<dbReference type="InterPro" id="IPR006076">
    <property type="entry name" value="FAD-dep_OxRdtase"/>
</dbReference>
<dbReference type="SUPFAM" id="SSF54373">
    <property type="entry name" value="FAD-linked reductases, C-terminal domain"/>
    <property type="match status" value="1"/>
</dbReference>
<keyword evidence="4" id="KW-0285">Flavoprotein</keyword>
<dbReference type="SUPFAM" id="SSF51905">
    <property type="entry name" value="FAD/NAD(P)-binding domain"/>
    <property type="match status" value="1"/>
</dbReference>
<feature type="domain" description="FAD dependent oxidoreductase" evidence="9">
    <location>
        <begin position="10"/>
        <end position="373"/>
    </location>
</feature>
<feature type="compositionally biased region" description="Basic and acidic residues" evidence="8">
    <location>
        <begin position="398"/>
        <end position="408"/>
    </location>
</feature>
<dbReference type="InterPro" id="IPR045170">
    <property type="entry name" value="MTOX"/>
</dbReference>
<evidence type="ECO:0000256" key="8">
    <source>
        <dbReference type="SAM" id="MobiDB-lite"/>
    </source>
</evidence>
<evidence type="ECO:0000256" key="3">
    <source>
        <dbReference type="ARBA" id="ARBA00012769"/>
    </source>
</evidence>
<dbReference type="Gene3D" id="3.50.50.60">
    <property type="entry name" value="FAD/NAD(P)-binding domain"/>
    <property type="match status" value="1"/>
</dbReference>
<reference evidence="10" key="1">
    <citation type="submission" date="2017-07" db="EMBL/GenBank/DDBJ databases">
        <title>Taro Niue Genome Assembly and Annotation.</title>
        <authorList>
            <person name="Atibalentja N."/>
            <person name="Keating K."/>
            <person name="Fields C.J."/>
        </authorList>
    </citation>
    <scope>NUCLEOTIDE SEQUENCE</scope>
    <source>
        <strain evidence="10">Niue_2</strain>
        <tissue evidence="10">Leaf</tissue>
    </source>
</reference>
<proteinExistence type="inferred from homology"/>
<comment type="catalytic activity">
    <reaction evidence="7">
        <text>sarcosine + O2 + H2O = formaldehyde + glycine + H2O2</text>
        <dbReference type="Rhea" id="RHEA:13313"/>
        <dbReference type="ChEBI" id="CHEBI:15377"/>
        <dbReference type="ChEBI" id="CHEBI:15379"/>
        <dbReference type="ChEBI" id="CHEBI:16240"/>
        <dbReference type="ChEBI" id="CHEBI:16842"/>
        <dbReference type="ChEBI" id="CHEBI:57305"/>
        <dbReference type="ChEBI" id="CHEBI:57433"/>
        <dbReference type="EC" id="1.5.3.1"/>
    </reaction>
</comment>